<protein>
    <submittedName>
        <fullName evidence="2">ATP-dependent (S)-NAD(P)H-hydrate dehydratase</fullName>
    </submittedName>
</protein>
<dbReference type="Proteomes" id="UP000095286">
    <property type="component" value="Unplaced"/>
</dbReference>
<accession>A0AC35U1M0</accession>
<organism evidence="1 2">
    <name type="scientific">Rhabditophanes sp. KR3021</name>
    <dbReference type="NCBI Taxonomy" id="114890"/>
    <lineage>
        <taxon>Eukaryota</taxon>
        <taxon>Metazoa</taxon>
        <taxon>Ecdysozoa</taxon>
        <taxon>Nematoda</taxon>
        <taxon>Chromadorea</taxon>
        <taxon>Rhabditida</taxon>
        <taxon>Tylenchina</taxon>
        <taxon>Panagrolaimomorpha</taxon>
        <taxon>Strongyloidoidea</taxon>
        <taxon>Alloionematidae</taxon>
        <taxon>Rhabditophanes</taxon>
    </lineage>
</organism>
<dbReference type="WBParaSite" id="RSKR_0000635300.1">
    <property type="protein sequence ID" value="RSKR_0000635300.1"/>
    <property type="gene ID" value="RSKR_0000635300"/>
</dbReference>
<proteinExistence type="predicted"/>
<reference evidence="2" key="1">
    <citation type="submission" date="2016-11" db="UniProtKB">
        <authorList>
            <consortium name="WormBaseParasite"/>
        </authorList>
    </citation>
    <scope>IDENTIFICATION</scope>
    <source>
        <strain evidence="2">KR3021</strain>
    </source>
</reference>
<evidence type="ECO:0000313" key="1">
    <source>
        <dbReference type="Proteomes" id="UP000095286"/>
    </source>
</evidence>
<sequence length="301" mass="32891">MSITKHLPRVKQLLPVLTACYKKGDLGRIAVIGGSEEYTGAPYFSAATLLKLGCDLAYVICTKEAAPVIKSYSPELIVYPGLESKYFDMVVNRLDSIVIGPGLGRDEKIVSFLQYVFETIKGKDNIASVVIDADGIYFCQKYPDLIRNNNKVILTPNCNEFERLYESLYPGKQLAKQDLKVAVSDVAKSLGITIMRKGVIDIVSDGHQTLTGEIGGCPRRCGGQGDLLSGSVAAFTFWAKINQTLHQDYSKQPFILDGAVAASDLIRHTAQVTFNDFGRSMTASDILKKIGDVIHGVDKSQ</sequence>
<name>A0AC35U1M0_9BILA</name>
<evidence type="ECO:0000313" key="2">
    <source>
        <dbReference type="WBParaSite" id="RSKR_0000635300.1"/>
    </source>
</evidence>